<organism evidence="1 2">
    <name type="scientific">Novipirellula aureliae</name>
    <dbReference type="NCBI Taxonomy" id="2527966"/>
    <lineage>
        <taxon>Bacteria</taxon>
        <taxon>Pseudomonadati</taxon>
        <taxon>Planctomycetota</taxon>
        <taxon>Planctomycetia</taxon>
        <taxon>Pirellulales</taxon>
        <taxon>Pirellulaceae</taxon>
        <taxon>Novipirellula</taxon>
    </lineage>
</organism>
<name>A0A5C6DEE9_9BACT</name>
<sequence length="87" mass="9728">MRKVDRSGCFRIDGRSARQFKGTGRLDSIRRGWDIGNRDICLLRSSGDLYGNFEGASRTKVGLIDLQVCDFVEVGARFAQEVQATVE</sequence>
<dbReference type="Proteomes" id="UP000315471">
    <property type="component" value="Unassembled WGS sequence"/>
</dbReference>
<evidence type="ECO:0000313" key="1">
    <source>
        <dbReference type="EMBL" id="TWU34187.1"/>
    </source>
</evidence>
<accession>A0A5C6DEE9</accession>
<gene>
    <name evidence="1" type="ORF">Q31b_56580</name>
</gene>
<protein>
    <submittedName>
        <fullName evidence="1">Uncharacterized protein</fullName>
    </submittedName>
</protein>
<dbReference type="EMBL" id="SJPY01000012">
    <property type="protein sequence ID" value="TWU34187.1"/>
    <property type="molecule type" value="Genomic_DNA"/>
</dbReference>
<evidence type="ECO:0000313" key="2">
    <source>
        <dbReference type="Proteomes" id="UP000315471"/>
    </source>
</evidence>
<dbReference type="AlphaFoldDB" id="A0A5C6DEE9"/>
<comment type="caution">
    <text evidence="1">The sequence shown here is derived from an EMBL/GenBank/DDBJ whole genome shotgun (WGS) entry which is preliminary data.</text>
</comment>
<reference evidence="1 2" key="1">
    <citation type="submission" date="2019-02" db="EMBL/GenBank/DDBJ databases">
        <title>Deep-cultivation of Planctomycetes and their phenomic and genomic characterization uncovers novel biology.</title>
        <authorList>
            <person name="Wiegand S."/>
            <person name="Jogler M."/>
            <person name="Boedeker C."/>
            <person name="Pinto D."/>
            <person name="Vollmers J."/>
            <person name="Rivas-Marin E."/>
            <person name="Kohn T."/>
            <person name="Peeters S.H."/>
            <person name="Heuer A."/>
            <person name="Rast P."/>
            <person name="Oberbeckmann S."/>
            <person name="Bunk B."/>
            <person name="Jeske O."/>
            <person name="Meyerdierks A."/>
            <person name="Storesund J.E."/>
            <person name="Kallscheuer N."/>
            <person name="Luecker S."/>
            <person name="Lage O.M."/>
            <person name="Pohl T."/>
            <person name="Merkel B.J."/>
            <person name="Hornburger P."/>
            <person name="Mueller R.-W."/>
            <person name="Bruemmer F."/>
            <person name="Labrenz M."/>
            <person name="Spormann A.M."/>
            <person name="Op Den Camp H."/>
            <person name="Overmann J."/>
            <person name="Amann R."/>
            <person name="Jetten M.S.M."/>
            <person name="Mascher T."/>
            <person name="Medema M.H."/>
            <person name="Devos D.P."/>
            <person name="Kaster A.-K."/>
            <person name="Ovreas L."/>
            <person name="Rohde M."/>
            <person name="Galperin M.Y."/>
            <person name="Jogler C."/>
        </authorList>
    </citation>
    <scope>NUCLEOTIDE SEQUENCE [LARGE SCALE GENOMIC DNA]</scope>
    <source>
        <strain evidence="1 2">Q31b</strain>
    </source>
</reference>
<keyword evidence="2" id="KW-1185">Reference proteome</keyword>
<proteinExistence type="predicted"/>